<dbReference type="GO" id="GO:0005737">
    <property type="term" value="C:cytoplasm"/>
    <property type="evidence" value="ECO:0007669"/>
    <property type="project" value="TreeGrafter"/>
</dbReference>
<evidence type="ECO:0000259" key="1">
    <source>
        <dbReference type="PROSITE" id="PS51186"/>
    </source>
</evidence>
<protein>
    <submittedName>
        <fullName evidence="2">Putative acetyltransferase</fullName>
    </submittedName>
</protein>
<dbReference type="AlphaFoldDB" id="F1YHT3"/>
<dbReference type="EMBL" id="AEUD01000005">
    <property type="protein sequence ID" value="EGD55737.1"/>
    <property type="molecule type" value="Genomic_DNA"/>
</dbReference>
<dbReference type="PANTHER" id="PTHR43441:SF10">
    <property type="entry name" value="ACETYLTRANSFERASE"/>
    <property type="match status" value="1"/>
</dbReference>
<proteinExistence type="predicted"/>
<dbReference type="RefSeq" id="WP_009678934.1">
    <property type="nucleotide sequence ID" value="NZ_AEUD01000005.1"/>
</dbReference>
<keyword evidence="3" id="KW-1185">Reference proteome</keyword>
<feature type="domain" description="N-acetyltransferase" evidence="1">
    <location>
        <begin position="14"/>
        <end position="180"/>
    </location>
</feature>
<reference evidence="2 3" key="1">
    <citation type="journal article" date="2011" name="J. Bacteriol.">
        <title>Draft Genome Sequence of Gordonia neofelifaecis NRRL B-59395, a Cholesterol-Degrading Actinomycete.</title>
        <authorList>
            <person name="Ge F."/>
            <person name="Li W."/>
            <person name="Chen G."/>
            <person name="Liu Y."/>
            <person name="Zhang G."/>
            <person name="Yong B."/>
            <person name="Wang Q."/>
            <person name="Wang N."/>
            <person name="Huang Z."/>
            <person name="Li W."/>
            <person name="Wang J."/>
            <person name="Wu C."/>
            <person name="Xie Q."/>
            <person name="Liu G."/>
        </authorList>
    </citation>
    <scope>NUCLEOTIDE SEQUENCE [LARGE SCALE GENOMIC DNA]</scope>
    <source>
        <strain evidence="2 3">NRRL B-59395</strain>
    </source>
</reference>
<dbReference type="GO" id="GO:1990189">
    <property type="term" value="F:protein N-terminal-serine acetyltransferase activity"/>
    <property type="evidence" value="ECO:0007669"/>
    <property type="project" value="TreeGrafter"/>
</dbReference>
<dbReference type="Pfam" id="PF13302">
    <property type="entry name" value="Acetyltransf_3"/>
    <property type="match status" value="1"/>
</dbReference>
<dbReference type="PROSITE" id="PS51186">
    <property type="entry name" value="GNAT"/>
    <property type="match status" value="1"/>
</dbReference>
<dbReference type="InterPro" id="IPR016181">
    <property type="entry name" value="Acyl_CoA_acyltransferase"/>
</dbReference>
<dbReference type="STRING" id="644548.SCNU_08488"/>
<organism evidence="2 3">
    <name type="scientific">Gordonia neofelifaecis NRRL B-59395</name>
    <dbReference type="NCBI Taxonomy" id="644548"/>
    <lineage>
        <taxon>Bacteria</taxon>
        <taxon>Bacillati</taxon>
        <taxon>Actinomycetota</taxon>
        <taxon>Actinomycetes</taxon>
        <taxon>Mycobacteriales</taxon>
        <taxon>Gordoniaceae</taxon>
        <taxon>Gordonia</taxon>
    </lineage>
</organism>
<evidence type="ECO:0000313" key="2">
    <source>
        <dbReference type="EMBL" id="EGD55737.1"/>
    </source>
</evidence>
<evidence type="ECO:0000313" key="3">
    <source>
        <dbReference type="Proteomes" id="UP000035065"/>
    </source>
</evidence>
<name>F1YHT3_9ACTN</name>
<accession>F1YHT3</accession>
<keyword evidence="2" id="KW-0808">Transferase</keyword>
<dbReference type="eggNOG" id="COG1670">
    <property type="taxonomic scope" value="Bacteria"/>
</dbReference>
<dbReference type="Gene3D" id="3.40.630.30">
    <property type="match status" value="1"/>
</dbReference>
<comment type="caution">
    <text evidence="2">The sequence shown here is derived from an EMBL/GenBank/DDBJ whole genome shotgun (WGS) entry which is preliminary data.</text>
</comment>
<dbReference type="OrthoDB" id="9795188at2"/>
<gene>
    <name evidence="2" type="ORF">SCNU_08488</name>
</gene>
<dbReference type="Proteomes" id="UP000035065">
    <property type="component" value="Unassembled WGS sequence"/>
</dbReference>
<dbReference type="InterPro" id="IPR051908">
    <property type="entry name" value="Ribosomal_N-acetyltransferase"/>
</dbReference>
<sequence>MAAPVPTEIRTERLLLSPPTRDDLPAILAACRETAIREWTVVPVPYEPEDAEYFLTEIIDPGWATGAAYTWSIRRGGVLVGMVGIDVDDYAAGEIGYWMAPHGRGRGYMAEAVRAAVGVAFGCLDLQRLAWHAYAGNVASAAVARSCGFRYEGLNRLGAVQRGVRRDQWTAALLDTDPRPRAGERPAAGVVESWTVPFGGRTGA</sequence>
<dbReference type="InterPro" id="IPR000182">
    <property type="entry name" value="GNAT_dom"/>
</dbReference>
<dbReference type="SUPFAM" id="SSF55729">
    <property type="entry name" value="Acyl-CoA N-acyltransferases (Nat)"/>
    <property type="match status" value="1"/>
</dbReference>
<dbReference type="PANTHER" id="PTHR43441">
    <property type="entry name" value="RIBOSOMAL-PROTEIN-SERINE ACETYLTRANSFERASE"/>
    <property type="match status" value="1"/>
</dbReference>
<dbReference type="GO" id="GO:0008999">
    <property type="term" value="F:protein-N-terminal-alanine acetyltransferase activity"/>
    <property type="evidence" value="ECO:0007669"/>
    <property type="project" value="TreeGrafter"/>
</dbReference>